<name>A0A8H3GEV0_9AGAM</name>
<dbReference type="PANTHER" id="PTHR37534">
    <property type="entry name" value="TRANSCRIPTIONAL ACTIVATOR PROTEIN UGA3"/>
    <property type="match status" value="1"/>
</dbReference>
<gene>
    <name evidence="3" type="ORF">RDB_LOCUS44636</name>
</gene>
<dbReference type="GO" id="GO:0005634">
    <property type="term" value="C:nucleus"/>
    <property type="evidence" value="ECO:0007669"/>
    <property type="project" value="UniProtKB-SubCell"/>
</dbReference>
<dbReference type="Proteomes" id="UP000663853">
    <property type="component" value="Unassembled WGS sequence"/>
</dbReference>
<evidence type="ECO:0000256" key="2">
    <source>
        <dbReference type="ARBA" id="ARBA00023242"/>
    </source>
</evidence>
<dbReference type="Pfam" id="PF11951">
    <property type="entry name" value="Fungal_trans_2"/>
    <property type="match status" value="2"/>
</dbReference>
<comment type="subcellular location">
    <subcellularLocation>
        <location evidence="1">Nucleus</location>
    </subcellularLocation>
</comment>
<dbReference type="PANTHER" id="PTHR37534:SF46">
    <property type="entry name" value="ZN(II)2CYS6 TRANSCRIPTION FACTOR (EUROFUNG)"/>
    <property type="match status" value="1"/>
</dbReference>
<sequence>MVVHPIFSCACDWRDIEQWLLTWQSRPGEFMFTEPWMTIAWYAVQESWRLALLSYLYLAVCDACSDDPRIQSCVTQLLPVIGTVKKRESSGAEVSFFIQYLIAGICARTETHRRIVRDTLTGTNEPRFWVMRGSDFVPVLDHLWHGAASGGRPIRRGVSSTAEPPLERLVIPKPTEENFPLHSSRAQPGCSEETVGSCGGTSIIPDLPPRKDRDEPSLCVTRPVYKSRDIELLAFRRLSNLHTQIPYSPSDPLKTFVNNPLFDNYLFAQRNVNSAHLGELINQIRLVEEKLLERWYFRPTNSYTKGFQQGVMSRLRGPLATSARWIAFIGMGICEAILTGDVSQIQLHNLWIQHVESTLKRELSHDTTSGETRERRSDWVHISLLKTMVMRSASTYQLLRSITPTFLQVVYSDPALWPRDCNPACVPLSSILCSEAHELAYFAFIDITCSTALGLPQQLEYDTTIRPESKSSSVHQWAQGSPTEFLLVLADINACRDESPNARDWREIEHWLLEWQSRPGEHTFTESWMTIAWYAVQESWRLALLSYLYLAVCNIPSDDPRIQSCMRQMLQVVGTVKKRKSSGTEVSFLVQYLIAGICAQSEKHRRMVRNVLGEDKVTKFWIMRGSDFVPVLDYLWHGAAAGGRPVKWSDYMRSREAALPVTL</sequence>
<organism evidence="3 4">
    <name type="scientific">Rhizoctonia solani</name>
    <dbReference type="NCBI Taxonomy" id="456999"/>
    <lineage>
        <taxon>Eukaryota</taxon>
        <taxon>Fungi</taxon>
        <taxon>Dikarya</taxon>
        <taxon>Basidiomycota</taxon>
        <taxon>Agaricomycotina</taxon>
        <taxon>Agaricomycetes</taxon>
        <taxon>Cantharellales</taxon>
        <taxon>Ceratobasidiaceae</taxon>
        <taxon>Rhizoctonia</taxon>
    </lineage>
</organism>
<dbReference type="AlphaFoldDB" id="A0A8H3GEV0"/>
<comment type="caution">
    <text evidence="3">The sequence shown here is derived from an EMBL/GenBank/DDBJ whole genome shotgun (WGS) entry which is preliminary data.</text>
</comment>
<dbReference type="EMBL" id="CAJMXA010000948">
    <property type="protein sequence ID" value="CAE6447350.1"/>
    <property type="molecule type" value="Genomic_DNA"/>
</dbReference>
<evidence type="ECO:0000256" key="1">
    <source>
        <dbReference type="ARBA" id="ARBA00004123"/>
    </source>
</evidence>
<protein>
    <submittedName>
        <fullName evidence="3">Uncharacterized protein</fullName>
    </submittedName>
</protein>
<evidence type="ECO:0000313" key="3">
    <source>
        <dbReference type="EMBL" id="CAE6447350.1"/>
    </source>
</evidence>
<reference evidence="3" key="1">
    <citation type="submission" date="2021-01" db="EMBL/GenBank/DDBJ databases">
        <authorList>
            <person name="Kaushik A."/>
        </authorList>
    </citation>
    <scope>NUCLEOTIDE SEQUENCE</scope>
    <source>
        <strain evidence="3">AG6-10EEA</strain>
    </source>
</reference>
<dbReference type="InterPro" id="IPR021858">
    <property type="entry name" value="Fun_TF"/>
</dbReference>
<accession>A0A8H3GEV0</accession>
<proteinExistence type="predicted"/>
<evidence type="ECO:0000313" key="4">
    <source>
        <dbReference type="Proteomes" id="UP000663853"/>
    </source>
</evidence>
<keyword evidence="2" id="KW-0539">Nucleus</keyword>